<dbReference type="GO" id="GO:0005634">
    <property type="term" value="C:nucleus"/>
    <property type="evidence" value="ECO:0007669"/>
    <property type="project" value="TreeGrafter"/>
</dbReference>
<dbReference type="Pfam" id="PF07887">
    <property type="entry name" value="Calmodulin_bind"/>
    <property type="match status" value="1"/>
</dbReference>
<proteinExistence type="predicted"/>
<accession>A0A1S3BPI1</accession>
<dbReference type="InterPro" id="IPR012416">
    <property type="entry name" value="CBP60"/>
</dbReference>
<evidence type="ECO:0000259" key="2">
    <source>
        <dbReference type="Pfam" id="PF20451"/>
    </source>
</evidence>
<sequence>MEFPDAKTFFCPQNYQTTSSHYSFPSGFGVGGSHLVLSPKSVAYVENYFRPLIRKEVEAKINAHFNVSTDQSCSNSSTSREGVLGEDRAVVIVGGGRLRKENQQQLKLRFTNKVPSTIYTVNDVEAENGEELRVELFDVVNDRIIDVTHPLSSARIEVVVLDREFNDGEAITQSDFNRSVVPQRLGERPLLVGGHKRFRLENGVYSITDLSFTRNSSRCRTKKIRLGLRVINDSNNNNYPTIGHAVSNPFRVKDHRGQLNQKRHPPKGEDEVWRLEGIGRNGEYHKRLTSHGILYVDDFLKAYQKDSRSLRKWLGNRVSDKKWKSMVKHAHEYVPITNTIVPTFDPPTSFQQQNLVENKAMGGVEEVSNQNNIGDGFQDHTSLLADVIQDHFHRIFQDFPTQTLLSQGEASTSNGYYNYVEHSTSTCNQHFLGAVLNKLGA</sequence>
<dbReference type="GO" id="GO:0003700">
    <property type="term" value="F:DNA-binding transcription factor activity"/>
    <property type="evidence" value="ECO:0007669"/>
    <property type="project" value="TreeGrafter"/>
</dbReference>
<dbReference type="InterPro" id="IPR046831">
    <property type="entry name" value="Calmodulin_bind_N"/>
</dbReference>
<organism evidence="3 4">
    <name type="scientific">Cucumis melo</name>
    <name type="common">Muskmelon</name>
    <dbReference type="NCBI Taxonomy" id="3656"/>
    <lineage>
        <taxon>Eukaryota</taxon>
        <taxon>Viridiplantae</taxon>
        <taxon>Streptophyta</taxon>
        <taxon>Embryophyta</taxon>
        <taxon>Tracheophyta</taxon>
        <taxon>Spermatophyta</taxon>
        <taxon>Magnoliopsida</taxon>
        <taxon>eudicotyledons</taxon>
        <taxon>Gunneridae</taxon>
        <taxon>Pentapetalae</taxon>
        <taxon>rosids</taxon>
        <taxon>fabids</taxon>
        <taxon>Cucurbitales</taxon>
        <taxon>Cucurbitaceae</taxon>
        <taxon>Benincaseae</taxon>
        <taxon>Cucumis</taxon>
    </lineage>
</organism>
<evidence type="ECO:0000313" key="3">
    <source>
        <dbReference type="Proteomes" id="UP001652600"/>
    </source>
</evidence>
<protein>
    <submittedName>
        <fullName evidence="4">Calmodulin-binding protein 60 B-like isoform X1</fullName>
    </submittedName>
</protein>
<name>A0A1S3BPI1_CUCME</name>
<gene>
    <name evidence="4" type="primary">LOC103492121</name>
</gene>
<dbReference type="Proteomes" id="UP001652600">
    <property type="component" value="Chromosome 2"/>
</dbReference>
<reference evidence="4" key="2">
    <citation type="submission" date="2025-08" db="UniProtKB">
        <authorList>
            <consortium name="RefSeq"/>
        </authorList>
    </citation>
    <scope>IDENTIFICATION</scope>
    <source>
        <tissue evidence="4">Stem</tissue>
    </source>
</reference>
<dbReference type="GeneID" id="103492121"/>
<dbReference type="KEGG" id="cmo:103492121"/>
<dbReference type="GO" id="GO:0005516">
    <property type="term" value="F:calmodulin binding"/>
    <property type="evidence" value="ECO:0007669"/>
    <property type="project" value="InterPro"/>
</dbReference>
<dbReference type="InParanoid" id="A0A1S3BPI1"/>
<dbReference type="PANTHER" id="PTHR31713">
    <property type="entry name" value="OS02G0177800 PROTEIN"/>
    <property type="match status" value="1"/>
</dbReference>
<evidence type="ECO:0000313" key="4">
    <source>
        <dbReference type="RefSeq" id="XP_008450557.2"/>
    </source>
</evidence>
<dbReference type="PANTHER" id="PTHR31713:SF43">
    <property type="entry name" value="CALMODULIN-BINDING PROTEIN 60 G"/>
    <property type="match status" value="1"/>
</dbReference>
<dbReference type="AlphaFoldDB" id="A0A1S3BPI1"/>
<evidence type="ECO:0000259" key="1">
    <source>
        <dbReference type="Pfam" id="PF07887"/>
    </source>
</evidence>
<feature type="domain" description="Calmodulin binding protein central" evidence="2">
    <location>
        <begin position="269"/>
        <end position="331"/>
    </location>
</feature>
<dbReference type="GO" id="GO:0080142">
    <property type="term" value="P:regulation of salicylic acid biosynthetic process"/>
    <property type="evidence" value="ECO:0007669"/>
    <property type="project" value="TreeGrafter"/>
</dbReference>
<dbReference type="RefSeq" id="XP_008450557.2">
    <property type="nucleotide sequence ID" value="XM_008452335.3"/>
</dbReference>
<keyword evidence="3" id="KW-1185">Reference proteome</keyword>
<feature type="domain" description="Calmodulin binding protein-like N-terminal" evidence="1">
    <location>
        <begin position="106"/>
        <end position="255"/>
    </location>
</feature>
<dbReference type="Pfam" id="PF20451">
    <property type="entry name" value="Calmod_bind_M"/>
    <property type="match status" value="1"/>
</dbReference>
<dbReference type="InterPro" id="IPR046830">
    <property type="entry name" value="Calmod_bind_M"/>
</dbReference>
<reference evidence="3" key="1">
    <citation type="submission" date="2025-05" db="UniProtKB">
        <authorList>
            <consortium name="RefSeq"/>
        </authorList>
    </citation>
    <scope>NUCLEOTIDE SEQUENCE [LARGE SCALE GENOMIC DNA]</scope>
</reference>
<dbReference type="eggNOG" id="ENOG502QWE3">
    <property type="taxonomic scope" value="Eukaryota"/>
</dbReference>
<dbReference type="GO" id="GO:0043565">
    <property type="term" value="F:sequence-specific DNA binding"/>
    <property type="evidence" value="ECO:0007669"/>
    <property type="project" value="TreeGrafter"/>
</dbReference>